<proteinExistence type="predicted"/>
<name>A0A380DN53_STAAU</name>
<evidence type="ECO:0000313" key="2">
    <source>
        <dbReference type="EMBL" id="SUK39103.1"/>
    </source>
</evidence>
<dbReference type="GO" id="GO:0016787">
    <property type="term" value="F:hydrolase activity"/>
    <property type="evidence" value="ECO:0007669"/>
    <property type="project" value="UniProtKB-KW"/>
</dbReference>
<dbReference type="InterPro" id="IPR027417">
    <property type="entry name" value="P-loop_NTPase"/>
</dbReference>
<dbReference type="Pfam" id="PF20720">
    <property type="entry name" value="nSTAND3"/>
    <property type="match status" value="1"/>
</dbReference>
<dbReference type="AlphaFoldDB" id="A0A380DN53"/>
<dbReference type="SUPFAM" id="SSF52540">
    <property type="entry name" value="P-loop containing nucleoside triphosphate hydrolases"/>
    <property type="match status" value="1"/>
</dbReference>
<sequence>MKFFIDESDYDRLVQLLRRKRNVILQGPPGVGKTFLAKRLAYSLIGSKCKERIKLIQFHQKLFI</sequence>
<protein>
    <submittedName>
        <fullName evidence="2">Restriction enzyme</fullName>
        <ecNumber evidence="2">3.1.21.-</ecNumber>
    </submittedName>
</protein>
<dbReference type="PANTHER" id="PTHR37291:SF1">
    <property type="entry name" value="TYPE IV METHYL-DIRECTED RESTRICTION ENZYME ECOKMCRB SUBUNIT"/>
    <property type="match status" value="1"/>
</dbReference>
<feature type="domain" description="Novel STAND NTPase 3" evidence="1">
    <location>
        <begin position="4"/>
        <end position="49"/>
    </location>
</feature>
<keyword evidence="2" id="KW-0378">Hydrolase</keyword>
<organism evidence="2 3">
    <name type="scientific">Staphylococcus aureus</name>
    <dbReference type="NCBI Taxonomy" id="1280"/>
    <lineage>
        <taxon>Bacteria</taxon>
        <taxon>Bacillati</taxon>
        <taxon>Bacillota</taxon>
        <taxon>Bacilli</taxon>
        <taxon>Bacillales</taxon>
        <taxon>Staphylococcaceae</taxon>
        <taxon>Staphylococcus</taxon>
    </lineage>
</organism>
<dbReference type="InterPro" id="IPR052934">
    <property type="entry name" value="Methyl-DNA_Rec/Restrict_Enz"/>
</dbReference>
<evidence type="ECO:0000259" key="1">
    <source>
        <dbReference type="Pfam" id="PF20720"/>
    </source>
</evidence>
<dbReference type="InterPro" id="IPR049050">
    <property type="entry name" value="nSTAND3"/>
</dbReference>
<gene>
    <name evidence="2" type="primary">mcrB_4</name>
    <name evidence="2" type="ORF">NCTC5664_00900</name>
</gene>
<evidence type="ECO:0000313" key="3">
    <source>
        <dbReference type="Proteomes" id="UP000254502"/>
    </source>
</evidence>
<dbReference type="Gene3D" id="3.40.50.300">
    <property type="entry name" value="P-loop containing nucleotide triphosphate hydrolases"/>
    <property type="match status" value="1"/>
</dbReference>
<dbReference type="EMBL" id="UHAQ01000002">
    <property type="protein sequence ID" value="SUK39103.1"/>
    <property type="molecule type" value="Genomic_DNA"/>
</dbReference>
<reference evidence="2 3" key="1">
    <citation type="submission" date="2018-06" db="EMBL/GenBank/DDBJ databases">
        <authorList>
            <consortium name="Pathogen Informatics"/>
            <person name="Doyle S."/>
        </authorList>
    </citation>
    <scope>NUCLEOTIDE SEQUENCE [LARGE SCALE GENOMIC DNA]</scope>
    <source>
        <strain evidence="2 3">NCTC5664</strain>
    </source>
</reference>
<dbReference type="EC" id="3.1.21.-" evidence="2"/>
<dbReference type="PANTHER" id="PTHR37291">
    <property type="entry name" value="5-METHYLCYTOSINE-SPECIFIC RESTRICTION ENZYME B"/>
    <property type="match status" value="1"/>
</dbReference>
<accession>A0A380DN53</accession>
<dbReference type="Proteomes" id="UP000254502">
    <property type="component" value="Unassembled WGS sequence"/>
</dbReference>